<dbReference type="SUPFAM" id="SSF63712">
    <property type="entry name" value="Nicotinic receptor ligand binding domain-like"/>
    <property type="match status" value="1"/>
</dbReference>
<evidence type="ECO:0000256" key="1">
    <source>
        <dbReference type="ARBA" id="ARBA00004141"/>
    </source>
</evidence>
<dbReference type="GO" id="GO:0005230">
    <property type="term" value="F:extracellular ligand-gated monoatomic ion channel activity"/>
    <property type="evidence" value="ECO:0007669"/>
    <property type="project" value="InterPro"/>
</dbReference>
<dbReference type="Proteomes" id="UP001152747">
    <property type="component" value="Unassembled WGS sequence"/>
</dbReference>
<keyword evidence="9" id="KW-1185">Reference proteome</keyword>
<accession>A0A9P1I6W8</accession>
<evidence type="ECO:0000256" key="2">
    <source>
        <dbReference type="ARBA" id="ARBA00022692"/>
    </source>
</evidence>
<keyword evidence="5" id="KW-0813">Transport</keyword>
<protein>
    <recommendedName>
        <fullName evidence="10">Neurotransmitter-gated ion-channel ligand-binding domain-containing protein</fullName>
    </recommendedName>
</protein>
<feature type="transmembrane region" description="Helical" evidence="5">
    <location>
        <begin position="333"/>
        <end position="352"/>
    </location>
</feature>
<dbReference type="PROSITE" id="PS00236">
    <property type="entry name" value="NEUROTR_ION_CHANNEL"/>
    <property type="match status" value="1"/>
</dbReference>
<dbReference type="InterPro" id="IPR038050">
    <property type="entry name" value="Neuro_actylchol_rec"/>
</dbReference>
<dbReference type="OrthoDB" id="5866477at2759"/>
<evidence type="ECO:0000259" key="6">
    <source>
        <dbReference type="Pfam" id="PF02931"/>
    </source>
</evidence>
<dbReference type="Pfam" id="PF02932">
    <property type="entry name" value="Neur_chan_memb"/>
    <property type="match status" value="1"/>
</dbReference>
<evidence type="ECO:0000256" key="4">
    <source>
        <dbReference type="ARBA" id="ARBA00023136"/>
    </source>
</evidence>
<feature type="domain" description="Neurotransmitter-gated ion-channel transmembrane" evidence="7">
    <location>
        <begin position="235"/>
        <end position="338"/>
    </location>
</feature>
<keyword evidence="5" id="KW-0406">Ion transport</keyword>
<organism evidence="8 9">
    <name type="scientific">Caenorhabditis angaria</name>
    <dbReference type="NCBI Taxonomy" id="860376"/>
    <lineage>
        <taxon>Eukaryota</taxon>
        <taxon>Metazoa</taxon>
        <taxon>Ecdysozoa</taxon>
        <taxon>Nematoda</taxon>
        <taxon>Chromadorea</taxon>
        <taxon>Rhabditida</taxon>
        <taxon>Rhabditina</taxon>
        <taxon>Rhabditomorpha</taxon>
        <taxon>Rhabditoidea</taxon>
        <taxon>Rhabditidae</taxon>
        <taxon>Peloderinae</taxon>
        <taxon>Caenorhabditis</taxon>
    </lineage>
</organism>
<evidence type="ECO:0000259" key="7">
    <source>
        <dbReference type="Pfam" id="PF02932"/>
    </source>
</evidence>
<evidence type="ECO:0000313" key="8">
    <source>
        <dbReference type="EMBL" id="CAI5439409.1"/>
    </source>
</evidence>
<dbReference type="InterPro" id="IPR036734">
    <property type="entry name" value="Neur_chan_lig-bd_sf"/>
</dbReference>
<dbReference type="GO" id="GO:0016020">
    <property type="term" value="C:membrane"/>
    <property type="evidence" value="ECO:0007669"/>
    <property type="project" value="UniProtKB-SubCell"/>
</dbReference>
<dbReference type="EMBL" id="CANHGI010000001">
    <property type="protein sequence ID" value="CAI5439409.1"/>
    <property type="molecule type" value="Genomic_DNA"/>
</dbReference>
<proteinExistence type="inferred from homology"/>
<keyword evidence="2 5" id="KW-0812">Transmembrane</keyword>
<dbReference type="Gene3D" id="1.20.58.390">
    <property type="entry name" value="Neurotransmitter-gated ion-channel transmembrane domain"/>
    <property type="match status" value="1"/>
</dbReference>
<evidence type="ECO:0008006" key="10">
    <source>
        <dbReference type="Google" id="ProtNLM"/>
    </source>
</evidence>
<dbReference type="AlphaFoldDB" id="A0A9P1I6W8"/>
<dbReference type="PRINTS" id="PR00252">
    <property type="entry name" value="NRIONCHANNEL"/>
</dbReference>
<evidence type="ECO:0000256" key="5">
    <source>
        <dbReference type="RuleBase" id="RU000687"/>
    </source>
</evidence>
<feature type="transmembrane region" description="Helical" evidence="5">
    <location>
        <begin position="261"/>
        <end position="279"/>
    </location>
</feature>
<dbReference type="GO" id="GO:0004888">
    <property type="term" value="F:transmembrane signaling receptor activity"/>
    <property type="evidence" value="ECO:0007669"/>
    <property type="project" value="InterPro"/>
</dbReference>
<comment type="subcellular location">
    <subcellularLocation>
        <location evidence="1">Membrane</location>
        <topology evidence="1">Multi-pass membrane protein</topology>
    </subcellularLocation>
</comment>
<comment type="caution">
    <text evidence="8">The sequence shown here is derived from an EMBL/GenBank/DDBJ whole genome shotgun (WGS) entry which is preliminary data.</text>
</comment>
<feature type="transmembrane region" description="Helical" evidence="5">
    <location>
        <begin position="230"/>
        <end position="252"/>
    </location>
</feature>
<dbReference type="CDD" id="cd18989">
    <property type="entry name" value="LGIC_ECD_cation"/>
    <property type="match status" value="1"/>
</dbReference>
<feature type="domain" description="Neurotransmitter-gated ion-channel ligand-binding" evidence="6">
    <location>
        <begin position="6"/>
        <end position="184"/>
    </location>
</feature>
<dbReference type="InterPro" id="IPR018000">
    <property type="entry name" value="Neurotransmitter_ion_chnl_CS"/>
</dbReference>
<dbReference type="InterPro" id="IPR006202">
    <property type="entry name" value="Neur_chan_lig-bd"/>
</dbReference>
<dbReference type="CDD" id="cd19051">
    <property type="entry name" value="LGIC_TM_cation"/>
    <property type="match status" value="1"/>
</dbReference>
<evidence type="ECO:0000313" key="9">
    <source>
        <dbReference type="Proteomes" id="UP001152747"/>
    </source>
</evidence>
<dbReference type="SUPFAM" id="SSF90112">
    <property type="entry name" value="Neurotransmitter-gated ion-channel transmembrane pore"/>
    <property type="match status" value="1"/>
</dbReference>
<keyword evidence="3 5" id="KW-1133">Transmembrane helix</keyword>
<gene>
    <name evidence="8" type="ORF">CAMP_LOCUS2046</name>
</gene>
<keyword evidence="5" id="KW-0407">Ion channel</keyword>
<evidence type="ECO:0000256" key="3">
    <source>
        <dbReference type="ARBA" id="ARBA00022989"/>
    </source>
</evidence>
<keyword evidence="4 5" id="KW-0472">Membrane</keyword>
<dbReference type="Gene3D" id="2.70.170.10">
    <property type="entry name" value="Neurotransmitter-gated ion-channel ligand-binding domain"/>
    <property type="match status" value="1"/>
</dbReference>
<dbReference type="InterPro" id="IPR006201">
    <property type="entry name" value="Neur_channel"/>
</dbReference>
<dbReference type="PANTHER" id="PTHR18945">
    <property type="entry name" value="NEUROTRANSMITTER GATED ION CHANNEL"/>
    <property type="match status" value="1"/>
</dbReference>
<feature type="transmembrane region" description="Helical" evidence="5">
    <location>
        <begin position="291"/>
        <end position="312"/>
    </location>
</feature>
<comment type="similarity">
    <text evidence="5">Belongs to the ligand-gated ion channel (TC 1.A.9) family.</text>
</comment>
<dbReference type="InterPro" id="IPR006029">
    <property type="entry name" value="Neurotrans-gated_channel_TM"/>
</dbReference>
<dbReference type="Pfam" id="PF02931">
    <property type="entry name" value="Neur_chan_LBD"/>
    <property type="match status" value="1"/>
</dbReference>
<name>A0A9P1I6W8_9PELO</name>
<reference evidence="8" key="1">
    <citation type="submission" date="2022-11" db="EMBL/GenBank/DDBJ databases">
        <authorList>
            <person name="Kikuchi T."/>
        </authorList>
    </citation>
    <scope>NUCLEOTIDE SEQUENCE</scope>
    <source>
        <strain evidence="8">PS1010</strain>
    </source>
</reference>
<dbReference type="InterPro" id="IPR036719">
    <property type="entry name" value="Neuro-gated_channel_TM_sf"/>
</dbReference>
<sequence length="398" mass="47002">MFSTQDRLIRDVFQNYEKSVSPILDSNQYRQVFVDPSDNYTFNGWTLYYMIQQMKVIDLDEPQELFTTSVNFLLEWFDFRIMWNSSQYDGIETMFVRQDMVWTPPLSIYSASDVKDHRDLDFRIVAVFWSGFVSEYVTTRLTTNCGMNMIDFPFDIQTCEIHLTLSSVNYEFYNISISLPDSDEEMICDMRNSAWDIVNISAGSLNLRPIGKFDSRLGVIRVVLKRNPIFYVYMMILPTFTINMIAIGGVFLKKSTQMEKLTIGFTHIMTMTFILGLVSEKIPKTSEIPLMGKYIVFGLGLMIFALIISTILNRFFMPKSNCRRYTFRRIVKTFFITTFQLLNVFAFSYMIYRFLKFEIEYGKSRDCDFENDMRNHSKYSNMSQQFYDTFESTPRFEN</sequence>